<keyword evidence="2 4" id="KW-0442">Lipid degradation</keyword>
<sequence length="532" mass="58466">MSWLSSLNPTPAFPAYTGPYAVGSVDVELPADQLDTPSPAPVGDDIGTVAFRIFYPCEKSTTYRPVRWLPNPQKRYVAAYSQFLGASSAIAEAISLLPQLLSYVTIPVHRNAPLLHNTSNTRWPVMIFSHGLGGSRNAYSHLCGSLASHGMVVIATDHRDGSAPTAHIRATEKTKARTIPYIRMSHNPSPELWRARDEQLRTRLWEMGLVHDAIVKIDTGSAPKNMDPNSVSWRRNDVNEVLSMFKDTLAVHNPGSIAFAGHSFGGATVYQFLKSVFYRPDPEKEGFSPLYTPLESSSLVRQITPHTPATLLDPWCLPMQSPSTAWLWSKPLPCFTPGGPGGANLLAILSEGFFKWSEHLAVTMQAVSENPAAPPKNPAQAPPHLFYPVGSAHLSQSDFSILFPWLTKKMFKAEDPERMLKLNVRAILQVLRQSGFDVAPTSVIDREEEEHNNDAQVVVNDDQRGDWKILDTKGGVKGWVALRTTDDSEEVLKEVSSDSDGVGKGALLSEVIKDHGGSQQQAHQPQEVEARG</sequence>
<protein>
    <recommendedName>
        <fullName evidence="4">Putative phospholipase</fullName>
        <ecNumber evidence="4">3.1.1.47</ecNumber>
    </recommendedName>
</protein>
<reference evidence="7" key="1">
    <citation type="journal article" date="2020" name="Stud. Mycol.">
        <title>101 Dothideomycetes genomes: a test case for predicting lifestyles and emergence of pathogens.</title>
        <authorList>
            <person name="Haridas S."/>
            <person name="Albert R."/>
            <person name="Binder M."/>
            <person name="Bloem J."/>
            <person name="Labutti K."/>
            <person name="Salamov A."/>
            <person name="Andreopoulos B."/>
            <person name="Baker S."/>
            <person name="Barry K."/>
            <person name="Bills G."/>
            <person name="Bluhm B."/>
            <person name="Cannon C."/>
            <person name="Castanera R."/>
            <person name="Culley D."/>
            <person name="Daum C."/>
            <person name="Ezra D."/>
            <person name="Gonzalez J."/>
            <person name="Henrissat B."/>
            <person name="Kuo A."/>
            <person name="Liang C."/>
            <person name="Lipzen A."/>
            <person name="Lutzoni F."/>
            <person name="Magnuson J."/>
            <person name="Mondo S."/>
            <person name="Nolan M."/>
            <person name="Ohm R."/>
            <person name="Pangilinan J."/>
            <person name="Park H.-J."/>
            <person name="Ramirez L."/>
            <person name="Alfaro M."/>
            <person name="Sun H."/>
            <person name="Tritt A."/>
            <person name="Yoshinaga Y."/>
            <person name="Zwiers L.-H."/>
            <person name="Turgeon B."/>
            <person name="Goodwin S."/>
            <person name="Spatafora J."/>
            <person name="Crous P."/>
            <person name="Grigoriev I."/>
        </authorList>
    </citation>
    <scope>NUCLEOTIDE SEQUENCE</scope>
    <source>
        <strain evidence="7">CBS 121739</strain>
    </source>
</reference>
<accession>A0A6A6W9K6</accession>
<dbReference type="GO" id="GO:0016042">
    <property type="term" value="P:lipid catabolic process"/>
    <property type="evidence" value="ECO:0007669"/>
    <property type="project" value="UniProtKB-KW"/>
</dbReference>
<dbReference type="GO" id="GO:0003847">
    <property type="term" value="F:1-alkyl-2-acetylglycerophosphocholine esterase activity"/>
    <property type="evidence" value="ECO:0007669"/>
    <property type="project" value="UniProtKB-UniRule"/>
</dbReference>
<evidence type="ECO:0000256" key="5">
    <source>
        <dbReference type="PIRSR" id="PIRSR018169-1"/>
    </source>
</evidence>
<comment type="similarity">
    <text evidence="4">Belongs to the serine esterase family.</text>
</comment>
<dbReference type="AlphaFoldDB" id="A0A6A6W9K6"/>
<feature type="active site" description="Charge relay system" evidence="5">
    <location>
        <position position="313"/>
    </location>
</feature>
<name>A0A6A6W9K6_9PEZI</name>
<dbReference type="RefSeq" id="XP_033601007.1">
    <property type="nucleotide sequence ID" value="XM_033746937.1"/>
</dbReference>
<dbReference type="SUPFAM" id="SSF53474">
    <property type="entry name" value="alpha/beta-Hydrolases"/>
    <property type="match status" value="1"/>
</dbReference>
<keyword evidence="3 4" id="KW-0443">Lipid metabolism</keyword>
<organism evidence="7 8">
    <name type="scientific">Pseudovirgaria hyperparasitica</name>
    <dbReference type="NCBI Taxonomy" id="470096"/>
    <lineage>
        <taxon>Eukaryota</taxon>
        <taxon>Fungi</taxon>
        <taxon>Dikarya</taxon>
        <taxon>Ascomycota</taxon>
        <taxon>Pezizomycotina</taxon>
        <taxon>Dothideomycetes</taxon>
        <taxon>Dothideomycetes incertae sedis</taxon>
        <taxon>Acrospermales</taxon>
        <taxon>Acrospermaceae</taxon>
        <taxon>Pseudovirgaria</taxon>
    </lineage>
</organism>
<feature type="active site" description="Charge relay system" evidence="5">
    <location>
        <position position="393"/>
    </location>
</feature>
<dbReference type="InterPro" id="IPR029058">
    <property type="entry name" value="AB_hydrolase_fold"/>
</dbReference>
<evidence type="ECO:0000256" key="2">
    <source>
        <dbReference type="ARBA" id="ARBA00022963"/>
    </source>
</evidence>
<dbReference type="GeneID" id="54487991"/>
<dbReference type="InterPro" id="IPR016715">
    <property type="entry name" value="PAF_acetylhydro_eukaryote"/>
</dbReference>
<proteinExistence type="inferred from homology"/>
<keyword evidence="1 4" id="KW-0378">Hydrolase</keyword>
<evidence type="ECO:0000256" key="1">
    <source>
        <dbReference type="ARBA" id="ARBA00022801"/>
    </source>
</evidence>
<dbReference type="Proteomes" id="UP000799437">
    <property type="component" value="Unassembled WGS sequence"/>
</dbReference>
<evidence type="ECO:0000256" key="3">
    <source>
        <dbReference type="ARBA" id="ARBA00023098"/>
    </source>
</evidence>
<feature type="active site" description="Nucleophile" evidence="5">
    <location>
        <position position="263"/>
    </location>
</feature>
<dbReference type="EMBL" id="ML996571">
    <property type="protein sequence ID" value="KAF2758556.1"/>
    <property type="molecule type" value="Genomic_DNA"/>
</dbReference>
<evidence type="ECO:0000313" key="8">
    <source>
        <dbReference type="Proteomes" id="UP000799437"/>
    </source>
</evidence>
<feature type="region of interest" description="Disordered" evidence="6">
    <location>
        <begin position="513"/>
        <end position="532"/>
    </location>
</feature>
<dbReference type="PIRSF" id="PIRSF018169">
    <property type="entry name" value="PAF_acetylhydrolase"/>
    <property type="match status" value="1"/>
</dbReference>
<evidence type="ECO:0000256" key="6">
    <source>
        <dbReference type="SAM" id="MobiDB-lite"/>
    </source>
</evidence>
<dbReference type="PANTHER" id="PTHR10272:SF7">
    <property type="entry name" value="PHOSPHOLIPASE-RELATED"/>
    <property type="match status" value="1"/>
</dbReference>
<dbReference type="OrthoDB" id="2363873at2759"/>
<dbReference type="EC" id="3.1.1.47" evidence="4"/>
<evidence type="ECO:0000313" key="7">
    <source>
        <dbReference type="EMBL" id="KAF2758556.1"/>
    </source>
</evidence>
<dbReference type="PANTHER" id="PTHR10272">
    <property type="entry name" value="PLATELET-ACTIVATING FACTOR ACETYLHYDROLASE"/>
    <property type="match status" value="1"/>
</dbReference>
<dbReference type="Gene3D" id="3.40.50.1820">
    <property type="entry name" value="alpha/beta hydrolase"/>
    <property type="match status" value="1"/>
</dbReference>
<evidence type="ECO:0000256" key="4">
    <source>
        <dbReference type="PIRNR" id="PIRNR018169"/>
    </source>
</evidence>
<dbReference type="Pfam" id="PF03403">
    <property type="entry name" value="PAF-AH_p_II"/>
    <property type="match status" value="1"/>
</dbReference>
<gene>
    <name evidence="7" type="ORF">EJ05DRAFT_500075</name>
</gene>
<keyword evidence="8" id="KW-1185">Reference proteome</keyword>
<comment type="catalytic activity">
    <reaction evidence="4">
        <text>a 1-O-alkyl-2-acetyl-sn-glycero-3-phosphocholine + H2O = a 1-O-alkyl-sn-glycero-3-phosphocholine + acetate + H(+)</text>
        <dbReference type="Rhea" id="RHEA:17777"/>
        <dbReference type="ChEBI" id="CHEBI:15377"/>
        <dbReference type="ChEBI" id="CHEBI:15378"/>
        <dbReference type="ChEBI" id="CHEBI:30089"/>
        <dbReference type="ChEBI" id="CHEBI:30909"/>
        <dbReference type="ChEBI" id="CHEBI:36707"/>
        <dbReference type="EC" id="3.1.1.47"/>
    </reaction>
</comment>